<reference evidence="8" key="1">
    <citation type="submission" date="2017-09" db="EMBL/GenBank/DDBJ databases">
        <authorList>
            <person name="Sela D.A."/>
            <person name="Albert K."/>
        </authorList>
    </citation>
    <scope>NUCLEOTIDE SEQUENCE [LARGE SCALE GENOMIC DNA]</scope>
    <source>
        <strain evidence="8">UMA51805</strain>
    </source>
</reference>
<evidence type="ECO:0000256" key="3">
    <source>
        <dbReference type="ARBA" id="ARBA00023163"/>
    </source>
</evidence>
<dbReference type="GO" id="GO:0045892">
    <property type="term" value="P:negative regulation of DNA-templated transcription"/>
    <property type="evidence" value="ECO:0007669"/>
    <property type="project" value="TreeGrafter"/>
</dbReference>
<evidence type="ECO:0000259" key="5">
    <source>
        <dbReference type="PROSITE" id="PS51078"/>
    </source>
</evidence>
<dbReference type="InterPro" id="IPR014757">
    <property type="entry name" value="Tscrpt_reg_IclR_C"/>
</dbReference>
<dbReference type="Proteomes" id="UP000326060">
    <property type="component" value="Unassembled WGS sequence"/>
</dbReference>
<evidence type="ECO:0000313" key="7">
    <source>
        <dbReference type="EMBL" id="PST47416.1"/>
    </source>
</evidence>
<dbReference type="EMBL" id="NWTX01000001">
    <property type="protein sequence ID" value="PST47416.1"/>
    <property type="molecule type" value="Genomic_DNA"/>
</dbReference>
<sequence length="306" mass="33469">MPHQNENSMRDKASNEERGVEVLVKTRAVLDALARLGPSNIKTISAHVGEPTSSMYRLLANLVALGWVEPAVKRGEYRLGLACLRIGGQIESRLEVQDVAHNAFRRYRDPMGTWSLFVRRGTRDVCIEMRRAVHNPLRAPLPGYSLPVDSDAAPSQALLSFLVDDQFDDVVEHCRYAADSAGRQATFPHAAAMTRERVRGSGYAYDFGVTVPGVVTLCAPVFDHRGELSAAICLSGYPRELARAIERGELVDQVGKLRYVSREISKGLGHAPEDAQGDVGVGDLAEHNHEAVSAAAMQRRGETGKE</sequence>
<keyword evidence="1" id="KW-0805">Transcription regulation</keyword>
<dbReference type="GO" id="GO:0003677">
    <property type="term" value="F:DNA binding"/>
    <property type="evidence" value="ECO:0007669"/>
    <property type="project" value="UniProtKB-KW"/>
</dbReference>
<dbReference type="Gene3D" id="1.10.10.10">
    <property type="entry name" value="Winged helix-like DNA-binding domain superfamily/Winged helix DNA-binding domain"/>
    <property type="match status" value="1"/>
</dbReference>
<dbReference type="EMBL" id="RZJP01000003">
    <property type="protein sequence ID" value="KAA8815795.1"/>
    <property type="molecule type" value="Genomic_DNA"/>
</dbReference>
<protein>
    <submittedName>
        <fullName evidence="7">IclR family transcriptional regulator</fullName>
    </submittedName>
</protein>
<name>A0A2T3GD45_9BIFI</name>
<dbReference type="SUPFAM" id="SSF46785">
    <property type="entry name" value="Winged helix' DNA-binding domain"/>
    <property type="match status" value="1"/>
</dbReference>
<dbReference type="SUPFAM" id="SSF55781">
    <property type="entry name" value="GAF domain-like"/>
    <property type="match status" value="1"/>
</dbReference>
<evidence type="ECO:0000256" key="1">
    <source>
        <dbReference type="ARBA" id="ARBA00023015"/>
    </source>
</evidence>
<dbReference type="PROSITE" id="PS51078">
    <property type="entry name" value="ICLR_ED"/>
    <property type="match status" value="1"/>
</dbReference>
<evidence type="ECO:0000313" key="9">
    <source>
        <dbReference type="Proteomes" id="UP000326060"/>
    </source>
</evidence>
<keyword evidence="8" id="KW-1185">Reference proteome</keyword>
<evidence type="ECO:0000313" key="8">
    <source>
        <dbReference type="Proteomes" id="UP000240228"/>
    </source>
</evidence>
<evidence type="ECO:0000313" key="6">
    <source>
        <dbReference type="EMBL" id="KAA8815795.1"/>
    </source>
</evidence>
<proteinExistence type="predicted"/>
<gene>
    <name evidence="7" type="ORF">CPA40_00935</name>
    <name evidence="6" type="ORF">EMB92_07495</name>
</gene>
<dbReference type="InterPro" id="IPR029016">
    <property type="entry name" value="GAF-like_dom_sf"/>
</dbReference>
<feature type="domain" description="IclR-ED" evidence="5">
    <location>
        <begin position="82"/>
        <end position="270"/>
    </location>
</feature>
<evidence type="ECO:0000256" key="2">
    <source>
        <dbReference type="ARBA" id="ARBA00023125"/>
    </source>
</evidence>
<comment type="caution">
    <text evidence="7">The sequence shown here is derived from an EMBL/GenBank/DDBJ whole genome shotgun (WGS) entry which is preliminary data.</text>
</comment>
<dbReference type="PANTHER" id="PTHR30136">
    <property type="entry name" value="HELIX-TURN-HELIX TRANSCRIPTIONAL REGULATOR, ICLR FAMILY"/>
    <property type="match status" value="1"/>
</dbReference>
<dbReference type="Proteomes" id="UP000240228">
    <property type="component" value="Unassembled WGS sequence"/>
</dbReference>
<keyword evidence="3" id="KW-0804">Transcription</keyword>
<dbReference type="GO" id="GO:0003700">
    <property type="term" value="F:DNA-binding transcription factor activity"/>
    <property type="evidence" value="ECO:0007669"/>
    <property type="project" value="TreeGrafter"/>
</dbReference>
<reference evidence="7" key="2">
    <citation type="submission" date="2017-09" db="EMBL/GenBank/DDBJ databases">
        <authorList>
            <person name="Ehlers B."/>
            <person name="Leendertz F.H."/>
        </authorList>
    </citation>
    <scope>NUCLEOTIDE SEQUENCE [LARGE SCALE GENOMIC DNA]</scope>
    <source>
        <strain evidence="7">UMA51805</strain>
    </source>
</reference>
<dbReference type="InterPro" id="IPR036390">
    <property type="entry name" value="WH_DNA-bd_sf"/>
</dbReference>
<dbReference type="InterPro" id="IPR050707">
    <property type="entry name" value="HTH_MetabolicPath_Reg"/>
</dbReference>
<dbReference type="Pfam" id="PF01614">
    <property type="entry name" value="IclR_C"/>
    <property type="match status" value="1"/>
</dbReference>
<reference evidence="7 8" key="3">
    <citation type="submission" date="2018-03" db="EMBL/GenBank/DDBJ databases">
        <title>The comparative genomics of Bifidobacterium callitrichos reflects dietary carbohydrate utilization within the common marmoset gut.</title>
        <authorList>
            <person name="Rani A."/>
        </authorList>
    </citation>
    <scope>NUCLEOTIDE SEQUENCE [LARGE SCALE GENOMIC DNA]</scope>
    <source>
        <strain evidence="7 8">UMA51805</strain>
    </source>
</reference>
<dbReference type="PANTHER" id="PTHR30136:SF24">
    <property type="entry name" value="HTH-TYPE TRANSCRIPTIONAL REPRESSOR ALLR"/>
    <property type="match status" value="1"/>
</dbReference>
<dbReference type="Gene3D" id="3.30.450.40">
    <property type="match status" value="1"/>
</dbReference>
<dbReference type="SMART" id="SM00346">
    <property type="entry name" value="HTH_ICLR"/>
    <property type="match status" value="1"/>
</dbReference>
<feature type="domain" description="HTH iclR-type" evidence="4">
    <location>
        <begin position="20"/>
        <end position="81"/>
    </location>
</feature>
<accession>A0A2T3GD45</accession>
<dbReference type="PROSITE" id="PS51077">
    <property type="entry name" value="HTH_ICLR"/>
    <property type="match status" value="1"/>
</dbReference>
<dbReference type="Pfam" id="PF09339">
    <property type="entry name" value="HTH_IclR"/>
    <property type="match status" value="1"/>
</dbReference>
<organism evidence="7 8">
    <name type="scientific">Bifidobacterium callitrichos</name>
    <dbReference type="NCBI Taxonomy" id="762209"/>
    <lineage>
        <taxon>Bacteria</taxon>
        <taxon>Bacillati</taxon>
        <taxon>Actinomycetota</taxon>
        <taxon>Actinomycetes</taxon>
        <taxon>Bifidobacteriales</taxon>
        <taxon>Bifidobacteriaceae</taxon>
        <taxon>Bifidobacterium</taxon>
    </lineage>
</organism>
<dbReference type="InterPro" id="IPR036388">
    <property type="entry name" value="WH-like_DNA-bd_sf"/>
</dbReference>
<reference evidence="6 9" key="4">
    <citation type="journal article" date="2019" name="Syst. Appl. Microbiol.">
        <title>Characterization of Bifidobacterium species in feaces of the Egyptian fruit bat: Description of B. vespertilionis sp. nov. and B. rousetti sp. nov.</title>
        <authorList>
            <person name="Modesto M."/>
            <person name="Satti M."/>
            <person name="Watanabe K."/>
            <person name="Puglisi E."/>
            <person name="Morelli L."/>
            <person name="Huang C.-H."/>
            <person name="Liou J.-S."/>
            <person name="Miyashita M."/>
            <person name="Tamura T."/>
            <person name="Saito S."/>
            <person name="Mori K."/>
            <person name="Huang L."/>
            <person name="Sciavilla P."/>
            <person name="Sandri C."/>
            <person name="Spiezio C."/>
            <person name="Vitali F."/>
            <person name="Cavalieri D."/>
            <person name="Perpetuini G."/>
            <person name="Tofalo R."/>
            <person name="Bonetti A."/>
            <person name="Arita M."/>
            <person name="Mattarelli P."/>
        </authorList>
    </citation>
    <scope>NUCLEOTIDE SEQUENCE [LARGE SCALE GENOMIC DNA]</scope>
    <source>
        <strain evidence="6 9">RST27</strain>
    </source>
</reference>
<keyword evidence="2" id="KW-0238">DNA-binding</keyword>
<evidence type="ECO:0000259" key="4">
    <source>
        <dbReference type="PROSITE" id="PS51077"/>
    </source>
</evidence>
<dbReference type="InterPro" id="IPR005471">
    <property type="entry name" value="Tscrpt_reg_IclR_N"/>
</dbReference>
<dbReference type="AlphaFoldDB" id="A0A2T3GD45"/>